<gene>
    <name evidence="1" type="ORF">WA026_016923</name>
</gene>
<keyword evidence="2" id="KW-1185">Reference proteome</keyword>
<proteinExistence type="predicted"/>
<comment type="caution">
    <text evidence="1">The sequence shown here is derived from an EMBL/GenBank/DDBJ whole genome shotgun (WGS) entry which is preliminary data.</text>
</comment>
<reference evidence="1 2" key="1">
    <citation type="submission" date="2023-03" db="EMBL/GenBank/DDBJ databases">
        <title>Genome insight into feeding habits of ladybird beetles.</title>
        <authorList>
            <person name="Li H.-S."/>
            <person name="Huang Y.-H."/>
            <person name="Pang H."/>
        </authorList>
    </citation>
    <scope>NUCLEOTIDE SEQUENCE [LARGE SCALE GENOMIC DNA]</scope>
    <source>
        <strain evidence="1">SYSU_2023b</strain>
        <tissue evidence="1">Whole body</tissue>
    </source>
</reference>
<protein>
    <submittedName>
        <fullName evidence="1">Uncharacterized protein</fullName>
    </submittedName>
</protein>
<dbReference type="AlphaFoldDB" id="A0AAW1UAV4"/>
<organism evidence="1 2">
    <name type="scientific">Henosepilachna vigintioctopunctata</name>
    <dbReference type="NCBI Taxonomy" id="420089"/>
    <lineage>
        <taxon>Eukaryota</taxon>
        <taxon>Metazoa</taxon>
        <taxon>Ecdysozoa</taxon>
        <taxon>Arthropoda</taxon>
        <taxon>Hexapoda</taxon>
        <taxon>Insecta</taxon>
        <taxon>Pterygota</taxon>
        <taxon>Neoptera</taxon>
        <taxon>Endopterygota</taxon>
        <taxon>Coleoptera</taxon>
        <taxon>Polyphaga</taxon>
        <taxon>Cucujiformia</taxon>
        <taxon>Coccinelloidea</taxon>
        <taxon>Coccinellidae</taxon>
        <taxon>Epilachninae</taxon>
        <taxon>Epilachnini</taxon>
        <taxon>Henosepilachna</taxon>
    </lineage>
</organism>
<evidence type="ECO:0000313" key="1">
    <source>
        <dbReference type="EMBL" id="KAK9877175.1"/>
    </source>
</evidence>
<dbReference type="EMBL" id="JARQZJ010000040">
    <property type="protein sequence ID" value="KAK9877175.1"/>
    <property type="molecule type" value="Genomic_DNA"/>
</dbReference>
<dbReference type="Proteomes" id="UP001431783">
    <property type="component" value="Unassembled WGS sequence"/>
</dbReference>
<accession>A0AAW1UAV4</accession>
<sequence>MGSISKENDENLLNDWEEISMEEVNDVTILNSLGPSMFFKCNYSPLRPQNKNPDLMKIAKKLSEVEEFSKISRSDMELYRRNCKMTTRKERVPASEVHLKNKDESRTLCKETTNETTSKNDDSLWKEHVFDSLGPSMFFNITYTPITPKKPQTRLPRKS</sequence>
<name>A0AAW1UAV4_9CUCU</name>
<evidence type="ECO:0000313" key="2">
    <source>
        <dbReference type="Proteomes" id="UP001431783"/>
    </source>
</evidence>